<keyword evidence="3" id="KW-1185">Reference proteome</keyword>
<feature type="compositionally biased region" description="Basic and acidic residues" evidence="1">
    <location>
        <begin position="68"/>
        <end position="77"/>
    </location>
</feature>
<evidence type="ECO:0000313" key="3">
    <source>
        <dbReference type="Proteomes" id="UP000295493"/>
    </source>
</evidence>
<organism evidence="2 3">
    <name type="scientific">Stakelama pacifica</name>
    <dbReference type="NCBI Taxonomy" id="517720"/>
    <lineage>
        <taxon>Bacteria</taxon>
        <taxon>Pseudomonadati</taxon>
        <taxon>Pseudomonadota</taxon>
        <taxon>Alphaproteobacteria</taxon>
        <taxon>Sphingomonadales</taxon>
        <taxon>Sphingomonadaceae</taxon>
        <taxon>Stakelama</taxon>
    </lineage>
</organism>
<name>A0A4R6FRV0_9SPHN</name>
<dbReference type="RefSeq" id="WP_133494867.1">
    <property type="nucleotide sequence ID" value="NZ_BMLU01000003.1"/>
</dbReference>
<accession>A0A4R6FRV0</accession>
<dbReference type="Proteomes" id="UP000295493">
    <property type="component" value="Unassembled WGS sequence"/>
</dbReference>
<evidence type="ECO:0000256" key="1">
    <source>
        <dbReference type="SAM" id="MobiDB-lite"/>
    </source>
</evidence>
<proteinExistence type="predicted"/>
<gene>
    <name evidence="2" type="ORF">EV664_103114</name>
</gene>
<protein>
    <submittedName>
        <fullName evidence="2">Uncharacterized protein</fullName>
    </submittedName>
</protein>
<comment type="caution">
    <text evidence="2">The sequence shown here is derived from an EMBL/GenBank/DDBJ whole genome shotgun (WGS) entry which is preliminary data.</text>
</comment>
<dbReference type="AlphaFoldDB" id="A0A4R6FRV0"/>
<feature type="region of interest" description="Disordered" evidence="1">
    <location>
        <begin position="68"/>
        <end position="94"/>
    </location>
</feature>
<dbReference type="EMBL" id="SNWD01000003">
    <property type="protein sequence ID" value="TDN84471.1"/>
    <property type="molecule type" value="Genomic_DNA"/>
</dbReference>
<sequence length="94" mass="10153">MSADGTRPIANDPAFMVDYVKVRPFFDTAYVIRGKDDIRTAEIPDVIVSISDAARAAYAGMTAQQIEEMGRYRDQGDAKGQANAPPVPDSDSAD</sequence>
<dbReference type="OrthoDB" id="9872768at2"/>
<evidence type="ECO:0000313" key="2">
    <source>
        <dbReference type="EMBL" id="TDN84471.1"/>
    </source>
</evidence>
<reference evidence="2 3" key="1">
    <citation type="submission" date="2019-03" db="EMBL/GenBank/DDBJ databases">
        <title>Genomic Encyclopedia of Type Strains, Phase IV (KMG-IV): sequencing the most valuable type-strain genomes for metagenomic binning, comparative biology and taxonomic classification.</title>
        <authorList>
            <person name="Goeker M."/>
        </authorList>
    </citation>
    <scope>NUCLEOTIDE SEQUENCE [LARGE SCALE GENOMIC DNA]</scope>
    <source>
        <strain evidence="2 3">DSM 25059</strain>
    </source>
</reference>